<feature type="region of interest" description="Disordered" evidence="1">
    <location>
        <begin position="1"/>
        <end position="36"/>
    </location>
</feature>
<dbReference type="Proteomes" id="UP000447434">
    <property type="component" value="Chromosome 10"/>
</dbReference>
<sequence length="212" mass="23781">MAVSNNWRRNGFSSSPSGIGRSGSSQPGRSTWNKNTSLGKVCTHYKKNGHTMKTCYKLHGFQANFHSSKDEQVNSISTRIEDQNQTEKQHNNAYFGLSKQQYQGLMIMIQQSSLVTPRPNDNGSNHDSKKIGSNVLSTTTTTLNKQAICNPKLNVRIVSWILDSGAIDHKSSSLSNFSQYKPIKLIRFKLRNGDEVIARTSGRRSLEEDWLS</sequence>
<comment type="caution">
    <text evidence="2">The sequence shown here is derived from an EMBL/GenBank/DDBJ whole genome shotgun (WGS) entry which is preliminary data.</text>
</comment>
<organism evidence="2 3">
    <name type="scientific">Lupinus albus</name>
    <name type="common">White lupine</name>
    <name type="synonym">Lupinus termis</name>
    <dbReference type="NCBI Taxonomy" id="3870"/>
    <lineage>
        <taxon>Eukaryota</taxon>
        <taxon>Viridiplantae</taxon>
        <taxon>Streptophyta</taxon>
        <taxon>Embryophyta</taxon>
        <taxon>Tracheophyta</taxon>
        <taxon>Spermatophyta</taxon>
        <taxon>Magnoliopsida</taxon>
        <taxon>eudicotyledons</taxon>
        <taxon>Gunneridae</taxon>
        <taxon>Pentapetalae</taxon>
        <taxon>rosids</taxon>
        <taxon>fabids</taxon>
        <taxon>Fabales</taxon>
        <taxon>Fabaceae</taxon>
        <taxon>Papilionoideae</taxon>
        <taxon>50 kb inversion clade</taxon>
        <taxon>genistoids sensu lato</taxon>
        <taxon>core genistoids</taxon>
        <taxon>Genisteae</taxon>
        <taxon>Lupinus</taxon>
    </lineage>
</organism>
<name>A0A6A4PV42_LUPAL</name>
<dbReference type="PANTHER" id="PTHR34222:SF79">
    <property type="entry name" value="RETROVIRUS-RELATED POL POLYPROTEIN FROM TRANSPOSON TNT 1-94"/>
    <property type="match status" value="1"/>
</dbReference>
<dbReference type="AlphaFoldDB" id="A0A6A4PV42"/>
<feature type="compositionally biased region" description="Low complexity" evidence="1">
    <location>
        <begin position="11"/>
        <end position="30"/>
    </location>
</feature>
<reference evidence="3" key="1">
    <citation type="journal article" date="2020" name="Nat. Commun.">
        <title>Genome sequence of the cluster root forming white lupin.</title>
        <authorList>
            <person name="Hufnagel B."/>
            <person name="Marques A."/>
            <person name="Soriano A."/>
            <person name="Marques L."/>
            <person name="Divol F."/>
            <person name="Doumas P."/>
            <person name="Sallet E."/>
            <person name="Mancinotti D."/>
            <person name="Carrere S."/>
            <person name="Marande W."/>
            <person name="Arribat S."/>
            <person name="Keller J."/>
            <person name="Huneau C."/>
            <person name="Blein T."/>
            <person name="Aime D."/>
            <person name="Laguerre M."/>
            <person name="Taylor J."/>
            <person name="Schubert V."/>
            <person name="Nelson M."/>
            <person name="Geu-Flores F."/>
            <person name="Crespi M."/>
            <person name="Gallardo-Guerrero K."/>
            <person name="Delaux P.-M."/>
            <person name="Salse J."/>
            <person name="Berges H."/>
            <person name="Guyot R."/>
            <person name="Gouzy J."/>
            <person name="Peret B."/>
        </authorList>
    </citation>
    <scope>NUCLEOTIDE SEQUENCE [LARGE SCALE GENOMIC DNA]</scope>
    <source>
        <strain evidence="3">cv. Amiga</strain>
    </source>
</reference>
<dbReference type="PANTHER" id="PTHR34222">
    <property type="entry name" value="GAG_PRE-INTEGRS DOMAIN-CONTAINING PROTEIN"/>
    <property type="match status" value="1"/>
</dbReference>
<evidence type="ECO:0000256" key="1">
    <source>
        <dbReference type="SAM" id="MobiDB-lite"/>
    </source>
</evidence>
<proteinExistence type="predicted"/>
<protein>
    <submittedName>
        <fullName evidence="2">Uncharacterized protein</fullName>
    </submittedName>
</protein>
<dbReference type="EMBL" id="WOCE01000010">
    <property type="protein sequence ID" value="KAE9605156.1"/>
    <property type="molecule type" value="Genomic_DNA"/>
</dbReference>
<gene>
    <name evidence="2" type="ORF">Lalb_Chr10g0094271</name>
</gene>
<evidence type="ECO:0000313" key="3">
    <source>
        <dbReference type="Proteomes" id="UP000447434"/>
    </source>
</evidence>
<accession>A0A6A4PV42</accession>
<evidence type="ECO:0000313" key="2">
    <source>
        <dbReference type="EMBL" id="KAE9605156.1"/>
    </source>
</evidence>
<keyword evidence="3" id="KW-1185">Reference proteome</keyword>